<dbReference type="SMART" id="SM00906">
    <property type="entry name" value="Fungal_trans"/>
    <property type="match status" value="1"/>
</dbReference>
<protein>
    <recommendedName>
        <fullName evidence="8">Zn(2)-C6 fungal-type domain-containing protein</fullName>
    </recommendedName>
</protein>
<comment type="caution">
    <text evidence="9">The sequence shown here is derived from an EMBL/GenBank/DDBJ whole genome shotgun (WGS) entry which is preliminary data.</text>
</comment>
<dbReference type="GO" id="GO:0005634">
    <property type="term" value="C:nucleus"/>
    <property type="evidence" value="ECO:0007669"/>
    <property type="project" value="UniProtKB-SubCell"/>
</dbReference>
<dbReference type="GO" id="GO:0006351">
    <property type="term" value="P:DNA-templated transcription"/>
    <property type="evidence" value="ECO:0007669"/>
    <property type="project" value="InterPro"/>
</dbReference>
<evidence type="ECO:0000256" key="3">
    <source>
        <dbReference type="ARBA" id="ARBA00023015"/>
    </source>
</evidence>
<dbReference type="PRINTS" id="PR00755">
    <property type="entry name" value="AFLATOXINBRP"/>
</dbReference>
<feature type="region of interest" description="Disordered" evidence="7">
    <location>
        <begin position="124"/>
        <end position="182"/>
    </location>
</feature>
<organism evidence="9 10">
    <name type="scientific">Rhizodiscina lignyota</name>
    <dbReference type="NCBI Taxonomy" id="1504668"/>
    <lineage>
        <taxon>Eukaryota</taxon>
        <taxon>Fungi</taxon>
        <taxon>Dikarya</taxon>
        <taxon>Ascomycota</taxon>
        <taxon>Pezizomycotina</taxon>
        <taxon>Dothideomycetes</taxon>
        <taxon>Pleosporomycetidae</taxon>
        <taxon>Aulographales</taxon>
        <taxon>Rhizodiscinaceae</taxon>
        <taxon>Rhizodiscina</taxon>
    </lineage>
</organism>
<dbReference type="AlphaFoldDB" id="A0A9P4M8B3"/>
<evidence type="ECO:0000256" key="5">
    <source>
        <dbReference type="ARBA" id="ARBA00023163"/>
    </source>
</evidence>
<keyword evidence="10" id="KW-1185">Reference proteome</keyword>
<evidence type="ECO:0000256" key="6">
    <source>
        <dbReference type="ARBA" id="ARBA00023242"/>
    </source>
</evidence>
<dbReference type="Gene3D" id="4.10.240.10">
    <property type="entry name" value="Zn(2)-C6 fungal-type DNA-binding domain"/>
    <property type="match status" value="1"/>
</dbReference>
<dbReference type="Proteomes" id="UP000799772">
    <property type="component" value="Unassembled WGS sequence"/>
</dbReference>
<dbReference type="SUPFAM" id="SSF57701">
    <property type="entry name" value="Zn2/Cys6 DNA-binding domain"/>
    <property type="match status" value="1"/>
</dbReference>
<dbReference type="OrthoDB" id="39175at2759"/>
<evidence type="ECO:0000313" key="10">
    <source>
        <dbReference type="Proteomes" id="UP000799772"/>
    </source>
</evidence>
<gene>
    <name evidence="9" type="ORF">NA57DRAFT_34912</name>
</gene>
<dbReference type="Pfam" id="PF04082">
    <property type="entry name" value="Fungal_trans"/>
    <property type="match status" value="1"/>
</dbReference>
<evidence type="ECO:0000259" key="8">
    <source>
        <dbReference type="PROSITE" id="PS50048"/>
    </source>
</evidence>
<dbReference type="PROSITE" id="PS50048">
    <property type="entry name" value="ZN2_CY6_FUNGAL_2"/>
    <property type="match status" value="1"/>
</dbReference>
<evidence type="ECO:0000256" key="1">
    <source>
        <dbReference type="ARBA" id="ARBA00004123"/>
    </source>
</evidence>
<evidence type="ECO:0000313" key="9">
    <source>
        <dbReference type="EMBL" id="KAF2101516.1"/>
    </source>
</evidence>
<dbReference type="SMART" id="SM00066">
    <property type="entry name" value="GAL4"/>
    <property type="match status" value="1"/>
</dbReference>
<dbReference type="InterPro" id="IPR036864">
    <property type="entry name" value="Zn2-C6_fun-type_DNA-bd_sf"/>
</dbReference>
<dbReference type="InterPro" id="IPR050815">
    <property type="entry name" value="TF_fung"/>
</dbReference>
<dbReference type="PANTHER" id="PTHR47338">
    <property type="entry name" value="ZN(II)2CYS6 TRANSCRIPTION FACTOR (EUROFUNG)-RELATED"/>
    <property type="match status" value="1"/>
</dbReference>
<feature type="region of interest" description="Disordered" evidence="7">
    <location>
        <begin position="662"/>
        <end position="683"/>
    </location>
</feature>
<keyword evidence="4" id="KW-0843">Virulence</keyword>
<dbReference type="GO" id="GO:0008270">
    <property type="term" value="F:zinc ion binding"/>
    <property type="evidence" value="ECO:0007669"/>
    <property type="project" value="InterPro"/>
</dbReference>
<evidence type="ECO:0000256" key="7">
    <source>
        <dbReference type="SAM" id="MobiDB-lite"/>
    </source>
</evidence>
<dbReference type="CDD" id="cd12148">
    <property type="entry name" value="fungal_TF_MHR"/>
    <property type="match status" value="1"/>
</dbReference>
<dbReference type="GO" id="GO:0000981">
    <property type="term" value="F:DNA-binding transcription factor activity, RNA polymerase II-specific"/>
    <property type="evidence" value="ECO:0007669"/>
    <property type="project" value="InterPro"/>
</dbReference>
<keyword evidence="3" id="KW-0805">Transcription regulation</keyword>
<keyword evidence="2" id="KW-0479">Metal-binding</keyword>
<comment type="subcellular location">
    <subcellularLocation>
        <location evidence="1">Nucleus</location>
    </subcellularLocation>
</comment>
<reference evidence="9" key="1">
    <citation type="journal article" date="2020" name="Stud. Mycol.">
        <title>101 Dothideomycetes genomes: a test case for predicting lifestyles and emergence of pathogens.</title>
        <authorList>
            <person name="Haridas S."/>
            <person name="Albert R."/>
            <person name="Binder M."/>
            <person name="Bloem J."/>
            <person name="Labutti K."/>
            <person name="Salamov A."/>
            <person name="Andreopoulos B."/>
            <person name="Baker S."/>
            <person name="Barry K."/>
            <person name="Bills G."/>
            <person name="Bluhm B."/>
            <person name="Cannon C."/>
            <person name="Castanera R."/>
            <person name="Culley D."/>
            <person name="Daum C."/>
            <person name="Ezra D."/>
            <person name="Gonzalez J."/>
            <person name="Henrissat B."/>
            <person name="Kuo A."/>
            <person name="Liang C."/>
            <person name="Lipzen A."/>
            <person name="Lutzoni F."/>
            <person name="Magnuson J."/>
            <person name="Mondo S."/>
            <person name="Nolan M."/>
            <person name="Ohm R."/>
            <person name="Pangilinan J."/>
            <person name="Park H.-J."/>
            <person name="Ramirez L."/>
            <person name="Alfaro M."/>
            <person name="Sun H."/>
            <person name="Tritt A."/>
            <person name="Yoshinaga Y."/>
            <person name="Zwiers L.-H."/>
            <person name="Turgeon B."/>
            <person name="Goodwin S."/>
            <person name="Spatafora J."/>
            <person name="Crous P."/>
            <person name="Grigoriev I."/>
        </authorList>
    </citation>
    <scope>NUCLEOTIDE SEQUENCE</scope>
    <source>
        <strain evidence="9">CBS 133067</strain>
    </source>
</reference>
<dbReference type="EMBL" id="ML978123">
    <property type="protein sequence ID" value="KAF2101516.1"/>
    <property type="molecule type" value="Genomic_DNA"/>
</dbReference>
<keyword evidence="5" id="KW-0804">Transcription</keyword>
<feature type="domain" description="Zn(2)-C6 fungal-type" evidence="8">
    <location>
        <begin position="46"/>
        <end position="76"/>
    </location>
</feature>
<feature type="non-terminal residue" evidence="9">
    <location>
        <position position="699"/>
    </location>
</feature>
<feature type="compositionally biased region" description="Basic and acidic residues" evidence="7">
    <location>
        <begin position="153"/>
        <end position="164"/>
    </location>
</feature>
<name>A0A9P4M8B3_9PEZI</name>
<evidence type="ECO:0000256" key="4">
    <source>
        <dbReference type="ARBA" id="ARBA00023026"/>
    </source>
</evidence>
<dbReference type="InterPro" id="IPR001138">
    <property type="entry name" value="Zn2Cys6_DnaBD"/>
</dbReference>
<dbReference type="PROSITE" id="PS00463">
    <property type="entry name" value="ZN2_CY6_FUNGAL_1"/>
    <property type="match status" value="1"/>
</dbReference>
<evidence type="ECO:0000256" key="2">
    <source>
        <dbReference type="ARBA" id="ARBA00022723"/>
    </source>
</evidence>
<sequence>MPEGRGRSNTEVSSQSKKKDDKNDIPPPWTEMKTKAGKERKRLPLACIACRRKKIRCSGEKPACKHCLRSRIPCVYKVTTRKAAPRTDYMAMLDKRLKRMEERVIRIIPKESVSSVVGNTRAVVKPAIPPPPSKTPSQKKRNAEEAFGDNLDEWSKSDGLKNDGDATMIPPRPQRGGDSEESSLLTVGADSLPSKDIQEHLAEVFFDYVYGQAYFLLHKPSFIRRLKAGQVPPVLILSVCAISARFSTHPAVRTEPAFLRGENWAAAARDIALTRYDKPNITILICYLILGLHAFGTCQGGSSWMFGGMAQRMAYALQLHKELDYENWGRDQEGRPKQPRLSPTDQEIRRRTMWSCYMMDRFTSSGTDRPLFLWEKHIRVQLPIKESSFQMEIAGQTEDIDGNLIDGDTDDEERKQEAMENTGIAGYTVRAVAVWGRIVRYMNLGGKEADEHPIWSTESGYHSLLKRAEALRDSIPSWYAYTPENLQVHCTEKIANQFVFMHMFIHQNILFLNRFALPSTTGARPSKDMPSEFLSNATKAALEAANQVSSLLIDAIDHRVVAPFAGYCAFLSSTVHIHGIFSKNPKIEGPAKKNLAINVKYLGKIKRYWGMFHFVAEQLKDQYRQQADFALHGGATRKGKNGQAIFQYGDWFDRYPNGVSSTDFEDPAAEVKKEPGTDAVMGKQSDVQSVEDFFASLSP</sequence>
<dbReference type="InterPro" id="IPR007219">
    <property type="entry name" value="XnlR_reg_dom"/>
</dbReference>
<dbReference type="Pfam" id="PF00172">
    <property type="entry name" value="Zn_clus"/>
    <property type="match status" value="1"/>
</dbReference>
<accession>A0A9P4M8B3</accession>
<dbReference type="CDD" id="cd00067">
    <property type="entry name" value="GAL4"/>
    <property type="match status" value="1"/>
</dbReference>
<proteinExistence type="predicted"/>
<feature type="region of interest" description="Disordered" evidence="7">
    <location>
        <begin position="1"/>
        <end position="37"/>
    </location>
</feature>
<keyword evidence="6" id="KW-0539">Nucleus</keyword>
<dbReference type="GO" id="GO:0003677">
    <property type="term" value="F:DNA binding"/>
    <property type="evidence" value="ECO:0007669"/>
    <property type="project" value="InterPro"/>
</dbReference>
<dbReference type="PANTHER" id="PTHR47338:SF27">
    <property type="entry name" value="ZN(II)2CYS6 TRANSCRIPTION FACTOR (EUROFUNG)"/>
    <property type="match status" value="1"/>
</dbReference>